<reference evidence="1 2" key="1">
    <citation type="submission" date="2020-08" db="EMBL/GenBank/DDBJ databases">
        <title>Genomic Encyclopedia of Type Strains, Phase IV (KMG-V): Genome sequencing to study the core and pangenomes of soil and plant-associated prokaryotes.</title>
        <authorList>
            <person name="Whitman W."/>
        </authorList>
    </citation>
    <scope>NUCLEOTIDE SEQUENCE [LARGE SCALE GENOMIC DNA]</scope>
    <source>
        <strain evidence="1 2">M8UP14</strain>
    </source>
</reference>
<evidence type="ECO:0000313" key="2">
    <source>
        <dbReference type="Proteomes" id="UP000540989"/>
    </source>
</evidence>
<name>A0A7W7ZIE0_9BACT</name>
<accession>A0A7W7ZIE0</accession>
<sequence>MIPFLFTNENEIYEIMSGLLDLTLPREKWTHAAHLASAVCALSIYSEEAAFEELARLISVYNEATGFHNTDSSGFHYTITKASLIAAKSVVECHKGKPLHLVTNSLVASRFGKSEWIFKFWSKEALFSPSARRTWVEPDVKPLPFE</sequence>
<keyword evidence="2" id="KW-1185">Reference proteome</keyword>
<dbReference type="EMBL" id="JACHIP010000013">
    <property type="protein sequence ID" value="MBB5060402.1"/>
    <property type="molecule type" value="Genomic_DNA"/>
</dbReference>
<comment type="caution">
    <text evidence="1">The sequence shown here is derived from an EMBL/GenBank/DDBJ whole genome shotgun (WGS) entry which is preliminary data.</text>
</comment>
<dbReference type="AlphaFoldDB" id="A0A7W7ZIE0"/>
<protein>
    <submittedName>
        <fullName evidence="1">Uncharacterized protein</fullName>
    </submittedName>
</protein>
<organism evidence="1 2">
    <name type="scientific">Granulicella aggregans</name>
    <dbReference type="NCBI Taxonomy" id="474949"/>
    <lineage>
        <taxon>Bacteria</taxon>
        <taxon>Pseudomonadati</taxon>
        <taxon>Acidobacteriota</taxon>
        <taxon>Terriglobia</taxon>
        <taxon>Terriglobales</taxon>
        <taxon>Acidobacteriaceae</taxon>
        <taxon>Granulicella</taxon>
    </lineage>
</organism>
<dbReference type="Proteomes" id="UP000540989">
    <property type="component" value="Unassembled WGS sequence"/>
</dbReference>
<proteinExistence type="predicted"/>
<dbReference type="RefSeq" id="WP_184222685.1">
    <property type="nucleotide sequence ID" value="NZ_JACHIP010000013.1"/>
</dbReference>
<gene>
    <name evidence="1" type="ORF">HDF16_005138</name>
</gene>
<evidence type="ECO:0000313" key="1">
    <source>
        <dbReference type="EMBL" id="MBB5060402.1"/>
    </source>
</evidence>